<keyword evidence="1" id="KW-0862">Zinc</keyword>
<dbReference type="SUPFAM" id="SSF57845">
    <property type="entry name" value="B-box zinc-binding domain"/>
    <property type="match status" value="1"/>
</dbReference>
<name>A0A8S3VLA6_MYTED</name>
<evidence type="ECO:0000313" key="4">
    <source>
        <dbReference type="Proteomes" id="UP000683360"/>
    </source>
</evidence>
<dbReference type="Gene3D" id="3.30.160.60">
    <property type="entry name" value="Classic Zinc Finger"/>
    <property type="match status" value="1"/>
</dbReference>
<keyword evidence="1" id="KW-0479">Metal-binding</keyword>
<reference evidence="3" key="1">
    <citation type="submission" date="2021-03" db="EMBL/GenBank/DDBJ databases">
        <authorList>
            <person name="Bekaert M."/>
        </authorList>
    </citation>
    <scope>NUCLEOTIDE SEQUENCE</scope>
</reference>
<comment type="caution">
    <text evidence="3">The sequence shown here is derived from an EMBL/GenBank/DDBJ whole genome shotgun (WGS) entry which is preliminary data.</text>
</comment>
<dbReference type="PROSITE" id="PS50119">
    <property type="entry name" value="ZF_BBOX"/>
    <property type="match status" value="1"/>
</dbReference>
<dbReference type="GO" id="GO:0008270">
    <property type="term" value="F:zinc ion binding"/>
    <property type="evidence" value="ECO:0007669"/>
    <property type="project" value="UniProtKB-KW"/>
</dbReference>
<feature type="domain" description="B box-type" evidence="2">
    <location>
        <begin position="51"/>
        <end position="91"/>
    </location>
</feature>
<evidence type="ECO:0000259" key="2">
    <source>
        <dbReference type="PROSITE" id="PS50119"/>
    </source>
</evidence>
<evidence type="ECO:0000313" key="3">
    <source>
        <dbReference type="EMBL" id="CAG2254447.1"/>
    </source>
</evidence>
<dbReference type="Proteomes" id="UP000683360">
    <property type="component" value="Unassembled WGS sequence"/>
</dbReference>
<accession>A0A8S3VLA6</accession>
<protein>
    <recommendedName>
        <fullName evidence="2">B box-type domain-containing protein</fullName>
    </recommendedName>
</protein>
<sequence>MSNEKPSCHICDTPSNRLRKCDTCLHPCCTCCIEKHKTDKICHLITEHVNNVSNVCKHHNGRVYTGYCLKCSQQTCERCKDFHADHLTSIMTLQLAMEPIQVRLRNCKTALSKKKTDTVKLIHSSTEEIKKLRIMRKEIEEGGMKWERLILDIKDEFWNRFPAIFQS</sequence>
<gene>
    <name evidence="3" type="ORF">MEDL_65920</name>
</gene>
<dbReference type="EMBL" id="CAJPWZ010003244">
    <property type="protein sequence ID" value="CAG2254447.1"/>
    <property type="molecule type" value="Genomic_DNA"/>
</dbReference>
<keyword evidence="4" id="KW-1185">Reference proteome</keyword>
<evidence type="ECO:0000256" key="1">
    <source>
        <dbReference type="PROSITE-ProRule" id="PRU00024"/>
    </source>
</evidence>
<organism evidence="3 4">
    <name type="scientific">Mytilus edulis</name>
    <name type="common">Blue mussel</name>
    <dbReference type="NCBI Taxonomy" id="6550"/>
    <lineage>
        <taxon>Eukaryota</taxon>
        <taxon>Metazoa</taxon>
        <taxon>Spiralia</taxon>
        <taxon>Lophotrochozoa</taxon>
        <taxon>Mollusca</taxon>
        <taxon>Bivalvia</taxon>
        <taxon>Autobranchia</taxon>
        <taxon>Pteriomorphia</taxon>
        <taxon>Mytilida</taxon>
        <taxon>Mytiloidea</taxon>
        <taxon>Mytilidae</taxon>
        <taxon>Mytilinae</taxon>
        <taxon>Mytilus</taxon>
    </lineage>
</organism>
<dbReference type="AlphaFoldDB" id="A0A8S3VLA6"/>
<proteinExistence type="predicted"/>
<keyword evidence="1" id="KW-0863">Zinc-finger</keyword>
<dbReference type="InterPro" id="IPR000315">
    <property type="entry name" value="Znf_B-box"/>
</dbReference>